<keyword evidence="3 5" id="KW-1133">Transmembrane helix</keyword>
<evidence type="ECO:0000256" key="3">
    <source>
        <dbReference type="ARBA" id="ARBA00022989"/>
    </source>
</evidence>
<evidence type="ECO:0000256" key="2">
    <source>
        <dbReference type="ARBA" id="ARBA00022692"/>
    </source>
</evidence>
<accession>A0ABR2KKT3</accession>
<feature type="transmembrane region" description="Helical" evidence="5">
    <location>
        <begin position="138"/>
        <end position="158"/>
    </location>
</feature>
<dbReference type="SUPFAM" id="SSF103481">
    <property type="entry name" value="Multidrug resistance efflux transporter EmrE"/>
    <property type="match status" value="1"/>
</dbReference>
<evidence type="ECO:0000256" key="1">
    <source>
        <dbReference type="ARBA" id="ARBA00004141"/>
    </source>
</evidence>
<keyword evidence="2 5" id="KW-0812">Transmembrane</keyword>
<feature type="transmembrane region" description="Helical" evidence="5">
    <location>
        <begin position="208"/>
        <end position="227"/>
    </location>
</feature>
<dbReference type="InterPro" id="IPR037185">
    <property type="entry name" value="EmrE-like"/>
</dbReference>
<dbReference type="Pfam" id="PF03151">
    <property type="entry name" value="TPT"/>
    <property type="match status" value="1"/>
</dbReference>
<dbReference type="Proteomes" id="UP001470230">
    <property type="component" value="Unassembled WGS sequence"/>
</dbReference>
<feature type="transmembrane region" description="Helical" evidence="5">
    <location>
        <begin position="178"/>
        <end position="196"/>
    </location>
</feature>
<reference evidence="7 8" key="1">
    <citation type="submission" date="2024-04" db="EMBL/GenBank/DDBJ databases">
        <title>Tritrichomonas musculus Genome.</title>
        <authorList>
            <person name="Alves-Ferreira E."/>
            <person name="Grigg M."/>
            <person name="Lorenzi H."/>
            <person name="Galac M."/>
        </authorList>
    </citation>
    <scope>NUCLEOTIDE SEQUENCE [LARGE SCALE GENOMIC DNA]</scope>
    <source>
        <strain evidence="7 8">EAF2021</strain>
    </source>
</reference>
<dbReference type="InterPro" id="IPR004853">
    <property type="entry name" value="Sugar_P_trans_dom"/>
</dbReference>
<evidence type="ECO:0000313" key="7">
    <source>
        <dbReference type="EMBL" id="KAK8891734.1"/>
    </source>
</evidence>
<feature type="transmembrane region" description="Helical" evidence="5">
    <location>
        <begin position="109"/>
        <end position="126"/>
    </location>
</feature>
<feature type="transmembrane region" description="Helical" evidence="5">
    <location>
        <begin position="12"/>
        <end position="34"/>
    </location>
</feature>
<evidence type="ECO:0000256" key="4">
    <source>
        <dbReference type="ARBA" id="ARBA00023136"/>
    </source>
</evidence>
<dbReference type="PANTHER" id="PTHR11132">
    <property type="entry name" value="SOLUTE CARRIER FAMILY 35"/>
    <property type="match status" value="1"/>
</dbReference>
<feature type="transmembrane region" description="Helical" evidence="5">
    <location>
        <begin position="271"/>
        <end position="290"/>
    </location>
</feature>
<organism evidence="7 8">
    <name type="scientific">Tritrichomonas musculus</name>
    <dbReference type="NCBI Taxonomy" id="1915356"/>
    <lineage>
        <taxon>Eukaryota</taxon>
        <taxon>Metamonada</taxon>
        <taxon>Parabasalia</taxon>
        <taxon>Tritrichomonadida</taxon>
        <taxon>Tritrichomonadidae</taxon>
        <taxon>Tritrichomonas</taxon>
    </lineage>
</organism>
<evidence type="ECO:0000256" key="5">
    <source>
        <dbReference type="SAM" id="Phobius"/>
    </source>
</evidence>
<gene>
    <name evidence="7" type="ORF">M9Y10_028954</name>
</gene>
<evidence type="ECO:0000259" key="6">
    <source>
        <dbReference type="Pfam" id="PF03151"/>
    </source>
</evidence>
<dbReference type="EMBL" id="JAPFFF010000004">
    <property type="protein sequence ID" value="KAK8891734.1"/>
    <property type="molecule type" value="Genomic_DNA"/>
</dbReference>
<protein>
    <recommendedName>
        <fullName evidence="6">Sugar phosphate transporter domain-containing protein</fullName>
    </recommendedName>
</protein>
<proteinExistence type="predicted"/>
<name>A0ABR2KKT3_9EUKA</name>
<comment type="caution">
    <text evidence="7">The sequence shown here is derived from an EMBL/GenBank/DDBJ whole genome shotgun (WGS) entry which is preliminary data.</text>
</comment>
<evidence type="ECO:0000313" key="8">
    <source>
        <dbReference type="Proteomes" id="UP001470230"/>
    </source>
</evidence>
<sequence length="339" mass="38406">MPIYNKEIFKIAPFPLFMTLLQMVLVIPFALFVAWATLKFPSTTDWVSPPKEAIFGTTFSSIFYGIMMASGNFGIFISGVDIATLFKSSGIIWQAFFAFLLLGEKMNCTTVISIILVLCGILSISLKFNSSLTQSISVMQCFIQMIATLFQSLSSIYLKKALNELKRCQREYPKMVVLSWRYSIACIPIFISSLFLEPGAWINFKNILSFKVFGYLSFGAIISQLLQLTNLWLSDNLSVISNIIISQFKTVPILVISHFMYKETKWTIRQIIGAILLTSGAALFSISNFYKKGVNDRNNLNMHINQPSEVLEIKDIQIEEEEGNSNNEYNKSHSKKENE</sequence>
<keyword evidence="4 5" id="KW-0472">Membrane</keyword>
<keyword evidence="8" id="KW-1185">Reference proteome</keyword>
<comment type="subcellular location">
    <subcellularLocation>
        <location evidence="1">Membrane</location>
        <topology evidence="1">Multi-pass membrane protein</topology>
    </subcellularLocation>
</comment>
<feature type="domain" description="Sugar phosphate transporter" evidence="6">
    <location>
        <begin position="3"/>
        <end position="285"/>
    </location>
</feature>
<dbReference type="InterPro" id="IPR050186">
    <property type="entry name" value="TPT_transporter"/>
</dbReference>
<feature type="transmembrane region" description="Helical" evidence="5">
    <location>
        <begin position="239"/>
        <end position="259"/>
    </location>
</feature>
<feature type="transmembrane region" description="Helical" evidence="5">
    <location>
        <begin position="54"/>
        <end position="77"/>
    </location>
</feature>